<feature type="transmembrane region" description="Helical" evidence="6">
    <location>
        <begin position="162"/>
        <end position="182"/>
    </location>
</feature>
<sequence>MTTILLCVWLYFDLILWATEKPAFTMFFWSIINMIEPMIYAGILFFMYAFIDNKDILFKQKLLVFVLLSPTVILTWTNLNLSYYDLTNCWREAIEGPLPYYSYAVEGIFAAWILGFGFRRFFQTHNKSERNKIALMTSGAVFFLFSFAMGNVVGSLLVNWEIGQYGLFGIPIFVAMLSYLVARYHLFNIKLISSQLLVVAIWLLTLAILFIQDIDTVRNVVVITLILFTALGYLLIKSVKREVEQREHIEKLALDLEKANARLRELDQMKSQFLSFASHQIRSPLTAIKGYTSMALEGDFGEMPEKIKGVIETLDKSAQSLIVIVNEFLDVSRIEQGRMKYEMSDFDVRKLVEETVAELRPNVEQKGLKFTFDADVKHDYRVYADQGKIKQVIGNIVDNAIKYTPSGSIDVKVSRTKSTVNITVSDTGVGIEPDVIPKLFSMFGRAKDASKTNVTGTGLGLYVAKQMIEAHRGQIWIESEGKGKGSTFHIELPAKN</sequence>
<dbReference type="Pfam" id="PF02518">
    <property type="entry name" value="HATPase_c"/>
    <property type="match status" value="1"/>
</dbReference>
<dbReference type="PRINTS" id="PR00344">
    <property type="entry name" value="BCTRLSENSOR"/>
</dbReference>
<dbReference type="InterPro" id="IPR036097">
    <property type="entry name" value="HisK_dim/P_sf"/>
</dbReference>
<dbReference type="GO" id="GO:0009927">
    <property type="term" value="F:histidine phosphotransfer kinase activity"/>
    <property type="evidence" value="ECO:0007669"/>
    <property type="project" value="TreeGrafter"/>
</dbReference>
<dbReference type="Pfam" id="PF00512">
    <property type="entry name" value="HisKA"/>
    <property type="match status" value="1"/>
</dbReference>
<gene>
    <name evidence="8" type="ORF">A2920_03075</name>
</gene>
<name>A0A1G2U4B0_9BACT</name>
<dbReference type="InterPro" id="IPR004358">
    <property type="entry name" value="Sig_transdc_His_kin-like_C"/>
</dbReference>
<reference evidence="8 9" key="1">
    <citation type="journal article" date="2016" name="Nat. Commun.">
        <title>Thousands of microbial genomes shed light on interconnected biogeochemical processes in an aquifer system.</title>
        <authorList>
            <person name="Anantharaman K."/>
            <person name="Brown C.T."/>
            <person name="Hug L.A."/>
            <person name="Sharon I."/>
            <person name="Castelle C.J."/>
            <person name="Probst A.J."/>
            <person name="Thomas B.C."/>
            <person name="Singh A."/>
            <person name="Wilkins M.J."/>
            <person name="Karaoz U."/>
            <person name="Brodie E.L."/>
            <person name="Williams K.H."/>
            <person name="Hubbard S.S."/>
            <person name="Banfield J.F."/>
        </authorList>
    </citation>
    <scope>NUCLEOTIDE SEQUENCE [LARGE SCALE GENOMIC DNA]</scope>
</reference>
<keyword evidence="3" id="KW-0597">Phosphoprotein</keyword>
<dbReference type="SMART" id="SM00387">
    <property type="entry name" value="HATPase_c"/>
    <property type="match status" value="1"/>
</dbReference>
<evidence type="ECO:0000256" key="6">
    <source>
        <dbReference type="SAM" id="Phobius"/>
    </source>
</evidence>
<feature type="domain" description="Histidine kinase" evidence="7">
    <location>
        <begin position="276"/>
        <end position="496"/>
    </location>
</feature>
<dbReference type="Gene3D" id="3.30.565.10">
    <property type="entry name" value="Histidine kinase-like ATPase, C-terminal domain"/>
    <property type="match status" value="1"/>
</dbReference>
<dbReference type="InterPro" id="IPR036890">
    <property type="entry name" value="HATPase_C_sf"/>
</dbReference>
<dbReference type="EC" id="2.7.13.3" evidence="2"/>
<feature type="transmembrane region" description="Helical" evidence="6">
    <location>
        <begin position="194"/>
        <end position="211"/>
    </location>
</feature>
<dbReference type="SMART" id="SM00388">
    <property type="entry name" value="HisKA"/>
    <property type="match status" value="1"/>
</dbReference>
<dbReference type="InterPro" id="IPR003661">
    <property type="entry name" value="HisK_dim/P_dom"/>
</dbReference>
<evidence type="ECO:0000256" key="1">
    <source>
        <dbReference type="ARBA" id="ARBA00000085"/>
    </source>
</evidence>
<evidence type="ECO:0000256" key="5">
    <source>
        <dbReference type="ARBA" id="ARBA00022777"/>
    </source>
</evidence>
<evidence type="ECO:0000313" key="8">
    <source>
        <dbReference type="EMBL" id="OHB03662.1"/>
    </source>
</evidence>
<keyword evidence="6" id="KW-1133">Transmembrane helix</keyword>
<evidence type="ECO:0000256" key="2">
    <source>
        <dbReference type="ARBA" id="ARBA00012438"/>
    </source>
</evidence>
<dbReference type="GO" id="GO:0005886">
    <property type="term" value="C:plasma membrane"/>
    <property type="evidence" value="ECO:0007669"/>
    <property type="project" value="TreeGrafter"/>
</dbReference>
<evidence type="ECO:0000313" key="9">
    <source>
        <dbReference type="Proteomes" id="UP000179283"/>
    </source>
</evidence>
<feature type="transmembrane region" description="Helical" evidence="6">
    <location>
        <begin position="28"/>
        <end position="50"/>
    </location>
</feature>
<dbReference type="Proteomes" id="UP000179283">
    <property type="component" value="Unassembled WGS sequence"/>
</dbReference>
<feature type="transmembrane region" description="Helical" evidence="6">
    <location>
        <begin position="217"/>
        <end position="236"/>
    </location>
</feature>
<keyword evidence="6" id="KW-0812">Transmembrane</keyword>
<evidence type="ECO:0000256" key="3">
    <source>
        <dbReference type="ARBA" id="ARBA00022553"/>
    </source>
</evidence>
<dbReference type="FunFam" id="3.30.565.10:FF:000010">
    <property type="entry name" value="Sensor histidine kinase RcsC"/>
    <property type="match status" value="1"/>
</dbReference>
<dbReference type="EMBL" id="MHWD01000017">
    <property type="protein sequence ID" value="OHB03662.1"/>
    <property type="molecule type" value="Genomic_DNA"/>
</dbReference>
<dbReference type="PANTHER" id="PTHR43047:SF72">
    <property type="entry name" value="OSMOSENSING HISTIDINE PROTEIN KINASE SLN1"/>
    <property type="match status" value="1"/>
</dbReference>
<dbReference type="GO" id="GO:0000155">
    <property type="term" value="F:phosphorelay sensor kinase activity"/>
    <property type="evidence" value="ECO:0007669"/>
    <property type="project" value="InterPro"/>
</dbReference>
<dbReference type="AlphaFoldDB" id="A0A1G2U4B0"/>
<dbReference type="PANTHER" id="PTHR43047">
    <property type="entry name" value="TWO-COMPONENT HISTIDINE PROTEIN KINASE"/>
    <property type="match status" value="1"/>
</dbReference>
<protein>
    <recommendedName>
        <fullName evidence="2">histidine kinase</fullName>
        <ecNumber evidence="2">2.7.13.3</ecNumber>
    </recommendedName>
</protein>
<dbReference type="InterPro" id="IPR003594">
    <property type="entry name" value="HATPase_dom"/>
</dbReference>
<dbReference type="InterPro" id="IPR005467">
    <property type="entry name" value="His_kinase_dom"/>
</dbReference>
<evidence type="ECO:0000259" key="7">
    <source>
        <dbReference type="PROSITE" id="PS50109"/>
    </source>
</evidence>
<keyword evidence="4" id="KW-0808">Transferase</keyword>
<accession>A0A1G2U4B0</accession>
<feature type="transmembrane region" description="Helical" evidence="6">
    <location>
        <begin position="133"/>
        <end position="156"/>
    </location>
</feature>
<feature type="transmembrane region" description="Helical" evidence="6">
    <location>
        <begin position="101"/>
        <end position="121"/>
    </location>
</feature>
<proteinExistence type="predicted"/>
<comment type="caution">
    <text evidence="8">The sequence shown here is derived from an EMBL/GenBank/DDBJ whole genome shotgun (WGS) entry which is preliminary data.</text>
</comment>
<organism evidence="8 9">
    <name type="scientific">Candidatus Zambryskibacteria bacterium RIFCSPLOWO2_01_FULL_43_17</name>
    <dbReference type="NCBI Taxonomy" id="1802760"/>
    <lineage>
        <taxon>Bacteria</taxon>
        <taxon>Candidatus Zambryskiibacteriota</taxon>
    </lineage>
</organism>
<feature type="transmembrane region" description="Helical" evidence="6">
    <location>
        <begin position="62"/>
        <end position="81"/>
    </location>
</feature>
<keyword evidence="6" id="KW-0472">Membrane</keyword>
<comment type="catalytic activity">
    <reaction evidence="1">
        <text>ATP + protein L-histidine = ADP + protein N-phospho-L-histidine.</text>
        <dbReference type="EC" id="2.7.13.3"/>
    </reaction>
</comment>
<dbReference type="SUPFAM" id="SSF47384">
    <property type="entry name" value="Homodimeric domain of signal transducing histidine kinase"/>
    <property type="match status" value="1"/>
</dbReference>
<dbReference type="SUPFAM" id="SSF55874">
    <property type="entry name" value="ATPase domain of HSP90 chaperone/DNA topoisomerase II/histidine kinase"/>
    <property type="match status" value="1"/>
</dbReference>
<evidence type="ECO:0000256" key="4">
    <source>
        <dbReference type="ARBA" id="ARBA00022679"/>
    </source>
</evidence>
<dbReference type="CDD" id="cd00082">
    <property type="entry name" value="HisKA"/>
    <property type="match status" value="1"/>
</dbReference>
<keyword evidence="5" id="KW-0418">Kinase</keyword>
<dbReference type="PROSITE" id="PS50109">
    <property type="entry name" value="HIS_KIN"/>
    <property type="match status" value="1"/>
</dbReference>
<dbReference type="Gene3D" id="1.10.287.130">
    <property type="match status" value="1"/>
</dbReference>